<evidence type="ECO:0000256" key="4">
    <source>
        <dbReference type="ARBA" id="ARBA00023136"/>
    </source>
</evidence>
<keyword evidence="2 7" id="KW-0812">Transmembrane</keyword>
<feature type="transmembrane region" description="Helical" evidence="7">
    <location>
        <begin position="168"/>
        <end position="186"/>
    </location>
</feature>
<dbReference type="InterPro" id="IPR052337">
    <property type="entry name" value="SAT4-like"/>
</dbReference>
<gene>
    <name evidence="9" type="ORF">PCON_05015</name>
</gene>
<dbReference type="PANTHER" id="PTHR33048:SF47">
    <property type="entry name" value="INTEGRAL MEMBRANE PROTEIN-RELATED"/>
    <property type="match status" value="1"/>
</dbReference>
<proteinExistence type="inferred from homology"/>
<dbReference type="STRING" id="1076935.U4KVA6"/>
<dbReference type="EMBL" id="HF935253">
    <property type="protein sequence ID" value="CCX05428.1"/>
    <property type="molecule type" value="Genomic_DNA"/>
</dbReference>
<feature type="compositionally biased region" description="Pro residues" evidence="6">
    <location>
        <begin position="464"/>
        <end position="474"/>
    </location>
</feature>
<feature type="compositionally biased region" description="Basic residues" evidence="6">
    <location>
        <begin position="450"/>
        <end position="463"/>
    </location>
</feature>
<dbReference type="GO" id="GO:0016020">
    <property type="term" value="C:membrane"/>
    <property type="evidence" value="ECO:0007669"/>
    <property type="project" value="UniProtKB-SubCell"/>
</dbReference>
<comment type="subcellular location">
    <subcellularLocation>
        <location evidence="1">Membrane</location>
        <topology evidence="1">Multi-pass membrane protein</topology>
    </subcellularLocation>
</comment>
<feature type="transmembrane region" description="Helical" evidence="7">
    <location>
        <begin position="198"/>
        <end position="223"/>
    </location>
</feature>
<evidence type="ECO:0000256" key="7">
    <source>
        <dbReference type="SAM" id="Phobius"/>
    </source>
</evidence>
<feature type="transmembrane region" description="Helical" evidence="7">
    <location>
        <begin position="85"/>
        <end position="104"/>
    </location>
</feature>
<feature type="transmembrane region" description="Helical" evidence="7">
    <location>
        <begin position="46"/>
        <end position="65"/>
    </location>
</feature>
<evidence type="ECO:0000259" key="8">
    <source>
        <dbReference type="Pfam" id="PF20684"/>
    </source>
</evidence>
<dbReference type="PANTHER" id="PTHR33048">
    <property type="entry name" value="PTH11-LIKE INTEGRAL MEMBRANE PROTEIN (AFU_ORTHOLOGUE AFUA_5G11245)"/>
    <property type="match status" value="1"/>
</dbReference>
<evidence type="ECO:0000313" key="9">
    <source>
        <dbReference type="EMBL" id="CCX05428.1"/>
    </source>
</evidence>
<feature type="transmembrane region" description="Helical" evidence="7">
    <location>
        <begin position="6"/>
        <end position="25"/>
    </location>
</feature>
<feature type="region of interest" description="Disordered" evidence="6">
    <location>
        <begin position="359"/>
        <end position="378"/>
    </location>
</feature>
<feature type="transmembrane region" description="Helical" evidence="7">
    <location>
        <begin position="116"/>
        <end position="139"/>
    </location>
</feature>
<comment type="similarity">
    <text evidence="5">Belongs to the SAT4 family.</text>
</comment>
<evidence type="ECO:0000256" key="6">
    <source>
        <dbReference type="SAM" id="MobiDB-lite"/>
    </source>
</evidence>
<evidence type="ECO:0000256" key="5">
    <source>
        <dbReference type="ARBA" id="ARBA00038359"/>
    </source>
</evidence>
<accession>U4KVA6</accession>
<name>U4KVA6_PYROM</name>
<evidence type="ECO:0000313" key="10">
    <source>
        <dbReference type="Proteomes" id="UP000018144"/>
    </source>
</evidence>
<keyword evidence="10" id="KW-1185">Reference proteome</keyword>
<keyword evidence="4 7" id="KW-0472">Membrane</keyword>
<organism evidence="9 10">
    <name type="scientific">Pyronema omphalodes (strain CBS 100304)</name>
    <name type="common">Pyronema confluens</name>
    <dbReference type="NCBI Taxonomy" id="1076935"/>
    <lineage>
        <taxon>Eukaryota</taxon>
        <taxon>Fungi</taxon>
        <taxon>Dikarya</taxon>
        <taxon>Ascomycota</taxon>
        <taxon>Pezizomycotina</taxon>
        <taxon>Pezizomycetes</taxon>
        <taxon>Pezizales</taxon>
        <taxon>Pyronemataceae</taxon>
        <taxon>Pyronema</taxon>
    </lineage>
</organism>
<evidence type="ECO:0000256" key="1">
    <source>
        <dbReference type="ARBA" id="ARBA00004141"/>
    </source>
</evidence>
<evidence type="ECO:0000256" key="3">
    <source>
        <dbReference type="ARBA" id="ARBA00022989"/>
    </source>
</evidence>
<feature type="domain" description="Rhodopsin" evidence="8">
    <location>
        <begin position="33"/>
        <end position="260"/>
    </location>
</feature>
<feature type="region of interest" description="Disordered" evidence="6">
    <location>
        <begin position="443"/>
        <end position="474"/>
    </location>
</feature>
<dbReference type="Pfam" id="PF20684">
    <property type="entry name" value="Fung_rhodopsin"/>
    <property type="match status" value="1"/>
</dbReference>
<dbReference type="OrthoDB" id="5372266at2759"/>
<dbReference type="InterPro" id="IPR049326">
    <property type="entry name" value="Rhodopsin_dom_fungi"/>
</dbReference>
<protein>
    <recommendedName>
        <fullName evidence="8">Rhodopsin domain-containing protein</fullName>
    </recommendedName>
</protein>
<keyword evidence="3 7" id="KW-1133">Transmembrane helix</keyword>
<dbReference type="Proteomes" id="UP000018144">
    <property type="component" value="Unassembled WGS sequence"/>
</dbReference>
<dbReference type="AlphaFoldDB" id="U4KVA6"/>
<evidence type="ECO:0000256" key="2">
    <source>
        <dbReference type="ARBA" id="ARBA00022692"/>
    </source>
</evidence>
<reference evidence="9 10" key="1">
    <citation type="journal article" date="2013" name="PLoS Genet.">
        <title>The genome and development-dependent transcriptomes of Pyronema confluens: a window into fungal evolution.</title>
        <authorList>
            <person name="Traeger S."/>
            <person name="Altegoer F."/>
            <person name="Freitag M."/>
            <person name="Gabaldon T."/>
            <person name="Kempken F."/>
            <person name="Kumar A."/>
            <person name="Marcet-Houben M."/>
            <person name="Poggeler S."/>
            <person name="Stajich J.E."/>
            <person name="Nowrousian M."/>
        </authorList>
    </citation>
    <scope>NUCLEOTIDE SEQUENCE [LARGE SCALE GENOMIC DNA]</scope>
    <source>
        <strain evidence="10">CBS 100304</strain>
        <tissue evidence="9">Vegetative mycelium</tissue>
    </source>
</reference>
<sequence length="525" mass="59992">MQILLSPRGLVAALSICIGLAITIVPTRQWILSRKRSSTGTKVTTVLMWIYLLLLVVTCGNAIAMEHRGGEDEDEVYLKNLFFASLSYSVLMWLIKFAFLGYFSNLMQVFSKMQKGFYIFAWIYGVGTLLATLVLQLAYCRPVGLNWSTNPHRQCINLLSPPVITSQSILNLSLGILVLFMSLLIISKLSFTRWYKGALFVVAALGSVTFIICIVRFVMVYIADDHGNMDQRQLVRTLHVWTTIELDLALVVLCVPTFKAEWDRRSREKVGRESETGILRRAEGERWGIGSTNNPNEPPTMREMLEGGVLRTLKPWTYFEATDRQRWFVEVLILNLHHRSETMINIQLDMSTRFSYHSDPNGVQAHPARGASTSSNSPLQKTIHYSRLFALYHLINHSPAATHVRLRRLSPIHVRWSLSPPILPLPLPLPSSQKFPPHLFQSLPTSLHRPNLRHRTRTNRHPPKPLPNRPPPLRQFPPIRLIHPSLPTYPLQPSRLGGLHPLVHHYRLFHRLQPAPYHFQTLGIP</sequence>